<dbReference type="Gene3D" id="3.90.550.10">
    <property type="entry name" value="Spore Coat Polysaccharide Biosynthesis Protein SpsA, Chain A"/>
    <property type="match status" value="1"/>
</dbReference>
<dbReference type="SUPFAM" id="SSF53448">
    <property type="entry name" value="Nucleotide-diphospho-sugar transferases"/>
    <property type="match status" value="1"/>
</dbReference>
<keyword evidence="3" id="KW-1185">Reference proteome</keyword>
<dbReference type="PANTHER" id="PTHR43685">
    <property type="entry name" value="GLYCOSYLTRANSFERASE"/>
    <property type="match status" value="1"/>
</dbReference>
<dbReference type="InterPro" id="IPR029044">
    <property type="entry name" value="Nucleotide-diphossugar_trans"/>
</dbReference>
<dbReference type="RefSeq" id="WP_076631016.1">
    <property type="nucleotide sequence ID" value="NZ_CP019319.1"/>
</dbReference>
<dbReference type="Proteomes" id="UP000186336">
    <property type="component" value="Plasmid pDOK1-4-7"/>
</dbReference>
<dbReference type="AlphaFoldDB" id="A0A1P8N244"/>
<sequence>MSRAALPVTIVLCTCNGATHLDAQLQSYLDQTHANWALWISDDGSDDATLDILHAFRAAHGDRHDIRLLERPGRAGRRGAARNFLTTLCHPDLPRTHVAVSDQDDVWRPDKLARALARMDAADPVTLYGAQSVHVDTDLQPIGGSRPPARAPGLCNALVQNVVSGHSTVLSPEALARVRQAGPVAVPHHDWWLYLLIAASGGQVVVDDAATLLYRQHRGNVMGAHRGRRAQLARLRQILDGTYGDWIGTNLAALGGAGVPLTGAARTALDLYRAAAPRRAGPARMALWRHLGAYRQSGLEQRLLMLAAALGRV</sequence>
<geneLocation type="plasmid" evidence="2 3">
    <name>pDOK1-4-7</name>
</geneLocation>
<gene>
    <name evidence="2" type="ORF">BWR18_21190</name>
</gene>
<evidence type="ECO:0000259" key="1">
    <source>
        <dbReference type="Pfam" id="PF00535"/>
    </source>
</evidence>
<evidence type="ECO:0000313" key="3">
    <source>
        <dbReference type="Proteomes" id="UP000186336"/>
    </source>
</evidence>
<reference evidence="2 3" key="1">
    <citation type="submission" date="2017-01" db="EMBL/GenBank/DDBJ databases">
        <title>Complete genome of Tateyamaria omphalii DOK1-4 isolated from seawater in Dokdo.</title>
        <authorList>
            <person name="Kim J.H."/>
            <person name="Chi W.-J."/>
        </authorList>
    </citation>
    <scope>NUCLEOTIDE SEQUENCE [LARGE SCALE GENOMIC DNA]</scope>
    <source>
        <strain evidence="2 3">DOK1-4</strain>
        <plasmid evidence="2 3">pDOK1-4-7</plasmid>
    </source>
</reference>
<dbReference type="KEGG" id="tom:BWR18_21190"/>
<protein>
    <recommendedName>
        <fullName evidence="1">Glycosyltransferase 2-like domain-containing protein</fullName>
    </recommendedName>
</protein>
<dbReference type="EMBL" id="CP019319">
    <property type="protein sequence ID" value="APX14380.1"/>
    <property type="molecule type" value="Genomic_DNA"/>
</dbReference>
<organism evidence="2 3">
    <name type="scientific">Tateyamaria omphalii</name>
    <dbReference type="NCBI Taxonomy" id="299262"/>
    <lineage>
        <taxon>Bacteria</taxon>
        <taxon>Pseudomonadati</taxon>
        <taxon>Pseudomonadota</taxon>
        <taxon>Alphaproteobacteria</taxon>
        <taxon>Rhodobacterales</taxon>
        <taxon>Roseobacteraceae</taxon>
        <taxon>Tateyamaria</taxon>
    </lineage>
</organism>
<name>A0A1P8N244_9RHOB</name>
<proteinExistence type="predicted"/>
<dbReference type="InterPro" id="IPR050834">
    <property type="entry name" value="Glycosyltransf_2"/>
</dbReference>
<keyword evidence="2" id="KW-0614">Plasmid</keyword>
<accession>A0A1P8N244</accession>
<dbReference type="InterPro" id="IPR001173">
    <property type="entry name" value="Glyco_trans_2-like"/>
</dbReference>
<feature type="domain" description="Glycosyltransferase 2-like" evidence="1">
    <location>
        <begin position="9"/>
        <end position="131"/>
    </location>
</feature>
<dbReference type="Pfam" id="PF00535">
    <property type="entry name" value="Glycos_transf_2"/>
    <property type="match status" value="1"/>
</dbReference>
<evidence type="ECO:0000313" key="2">
    <source>
        <dbReference type="EMBL" id="APX14380.1"/>
    </source>
</evidence>
<dbReference type="PANTHER" id="PTHR43685:SF2">
    <property type="entry name" value="GLYCOSYLTRANSFERASE 2-LIKE DOMAIN-CONTAINING PROTEIN"/>
    <property type="match status" value="1"/>
</dbReference>